<keyword evidence="14" id="KW-0418">Kinase</keyword>
<keyword evidence="6" id="KW-0723">Serine/threonine-protein kinase</keyword>
<accession>A0ABD1PAR9</accession>
<evidence type="ECO:0000256" key="14">
    <source>
        <dbReference type="ARBA" id="ARBA00022777"/>
    </source>
</evidence>
<dbReference type="SUPFAM" id="SSF52058">
    <property type="entry name" value="L domain-like"/>
    <property type="match status" value="2"/>
</dbReference>
<dbReference type="SMART" id="SM00369">
    <property type="entry name" value="LRR_TYP"/>
    <property type="match status" value="10"/>
</dbReference>
<dbReference type="FunFam" id="3.80.10.10:FF:000095">
    <property type="entry name" value="LRR receptor-like serine/threonine-protein kinase GSO1"/>
    <property type="match status" value="2"/>
</dbReference>
<feature type="chain" id="PRO_5044786410" description="non-specific serine/threonine protein kinase" evidence="24">
    <location>
        <begin position="20"/>
        <end position="974"/>
    </location>
</feature>
<comment type="catalytic activity">
    <reaction evidence="20">
        <text>L-threonyl-[protein] + ATP = O-phospho-L-threonyl-[protein] + ADP + H(+)</text>
        <dbReference type="Rhea" id="RHEA:46608"/>
        <dbReference type="Rhea" id="RHEA-COMP:11060"/>
        <dbReference type="Rhea" id="RHEA-COMP:11605"/>
        <dbReference type="ChEBI" id="CHEBI:15378"/>
        <dbReference type="ChEBI" id="CHEBI:30013"/>
        <dbReference type="ChEBI" id="CHEBI:30616"/>
        <dbReference type="ChEBI" id="CHEBI:61977"/>
        <dbReference type="ChEBI" id="CHEBI:456216"/>
        <dbReference type="EC" id="2.7.11.1"/>
    </reaction>
</comment>
<comment type="catalytic activity">
    <reaction evidence="21">
        <text>L-seryl-[protein] + ATP = O-phospho-L-seryl-[protein] + ADP + H(+)</text>
        <dbReference type="Rhea" id="RHEA:17989"/>
        <dbReference type="Rhea" id="RHEA-COMP:9863"/>
        <dbReference type="Rhea" id="RHEA-COMP:11604"/>
        <dbReference type="ChEBI" id="CHEBI:15378"/>
        <dbReference type="ChEBI" id="CHEBI:29999"/>
        <dbReference type="ChEBI" id="CHEBI:30616"/>
        <dbReference type="ChEBI" id="CHEBI:83421"/>
        <dbReference type="ChEBI" id="CHEBI:456216"/>
        <dbReference type="EC" id="2.7.11.1"/>
    </reaction>
</comment>
<name>A0ABD1PAR9_9LAMI</name>
<comment type="subcellular location">
    <subcellularLocation>
        <location evidence="1">Cell membrane</location>
        <topology evidence="1">Single-pass membrane protein</topology>
    </subcellularLocation>
    <subcellularLocation>
        <location evidence="2">Membrane</location>
        <topology evidence="2">Single-pass type I membrane protein</topology>
    </subcellularLocation>
</comment>
<keyword evidence="10 23" id="KW-0812">Transmembrane</keyword>
<keyword evidence="7" id="KW-0597">Phosphoprotein</keyword>
<evidence type="ECO:0000256" key="2">
    <source>
        <dbReference type="ARBA" id="ARBA00004479"/>
    </source>
</evidence>
<dbReference type="PROSITE" id="PS50011">
    <property type="entry name" value="PROTEIN_KINASE_DOM"/>
    <property type="match status" value="1"/>
</dbReference>
<dbReference type="PANTHER" id="PTHR48053:SF151">
    <property type="entry name" value="OS02G0216000 PROTEIN"/>
    <property type="match status" value="1"/>
</dbReference>
<dbReference type="PROSITE" id="PS00107">
    <property type="entry name" value="PROTEIN_KINASE_ATP"/>
    <property type="match status" value="1"/>
</dbReference>
<dbReference type="SMART" id="SM00365">
    <property type="entry name" value="LRR_SD22"/>
    <property type="match status" value="5"/>
</dbReference>
<evidence type="ECO:0000256" key="24">
    <source>
        <dbReference type="SAM" id="SignalP"/>
    </source>
</evidence>
<dbReference type="Gene3D" id="3.80.10.10">
    <property type="entry name" value="Ribonuclease Inhibitor"/>
    <property type="match status" value="2"/>
</dbReference>
<feature type="domain" description="Protein kinase" evidence="25">
    <location>
        <begin position="659"/>
        <end position="959"/>
    </location>
</feature>
<dbReference type="PANTHER" id="PTHR48053">
    <property type="entry name" value="LEUCINE RICH REPEAT FAMILY PROTEIN, EXPRESSED"/>
    <property type="match status" value="1"/>
</dbReference>
<keyword evidence="9" id="KW-0808">Transferase</keyword>
<dbReference type="CDD" id="cd14066">
    <property type="entry name" value="STKc_IRAK"/>
    <property type="match status" value="1"/>
</dbReference>
<dbReference type="SUPFAM" id="SSF56112">
    <property type="entry name" value="Protein kinase-like (PK-like)"/>
    <property type="match status" value="1"/>
</dbReference>
<evidence type="ECO:0000256" key="21">
    <source>
        <dbReference type="ARBA" id="ARBA00048679"/>
    </source>
</evidence>
<sequence length="974" mass="107349">MWSNINVVFLITVFYAVQAENNSKILNDRASLVLFMSEIFDDPENTLKSWNSSDIDVCNWSGVKCDMNRYEVVELDLSQNSLHGTISPALSSLSSLEILDLSGNFFEGRIPTEIGSLFGLKQLSLSSNFLEGTIPSELGSLHQLVYLDLGSNRFTGEIPMSIFCNGSSSLEYIDLSNNSLSGEIPLKNNKCDLRKLKFLLLWSNQLVGEVPQALSNSSKLEWIDLESNFLAGDLPSHILSKMPHLQFLYLSYNNFSSYNGNDLKPFFASLVNSSNLQELDLAGNNLCGELPSIIGSLSTNLVQINLDQNRIYGPIPREISNIFNLTLLNLSRNLLNGSIPSELCLLRKLERLYLSNNSLSGHIPSAFGNVPHLGLLDLSRNELSGSIPDSFAKLPQLRRLLLYENQLSGTIPPSLGQCVNLEILDVSHNRISGTIPSKVAGLSSLKLYLNLSSNHLQGPIPLELSKMDMVLAIDLSSNNLSSTIPSQIGSCTALESLNLSDNFFEGALPASIGNLPYLKELDVSFNQLIGEIPQSLQSSSTLKELNFSYNKFSGNIANTGSFSSLTIESFLGNHGICGSKQGMRKCQKTKKHNLLMAILLSLVITPIFCIVGYPLLLRPKFRKQLSGFNPKGIQDEEGRKEIKYPRISHRELVKATGGFSISSIIGTGTFGQVYKGVLEDNTRIAVKVLYSTDREISGSFIRECQVLKRTRHRNLIRIITTCSRPDFKALVLPLMPNGSLENHLYPSHGLENGLDLVQLVNICSDVAEGMAYLHHHSPVKVVHCDLKPSNILLDADMTALVTDFGIARLLKGADESVSVYDSASFDSTDGLLCGSVGYIAPEYGMGKRASPQGDVYSFGILLLEIVTGKRPTDELFRQGSSLHEWVKNNYPSKIEPIVEEALVKYSPARTPIPPYQSNIWRDVIVELIELGLICTQYNPSIRPTMLDVAHDINGLKQYLSSNSSNLLIAKVLTN</sequence>
<evidence type="ECO:0000256" key="22">
    <source>
        <dbReference type="PROSITE-ProRule" id="PRU10141"/>
    </source>
</evidence>
<evidence type="ECO:0000256" key="3">
    <source>
        <dbReference type="ARBA" id="ARBA00008684"/>
    </source>
</evidence>
<dbReference type="PROSITE" id="PS00108">
    <property type="entry name" value="PROTEIN_KINASE_ST"/>
    <property type="match status" value="1"/>
</dbReference>
<protein>
    <recommendedName>
        <fullName evidence="4">non-specific serine/threonine protein kinase</fullName>
        <ecNumber evidence="4">2.7.11.1</ecNumber>
    </recommendedName>
</protein>
<keyword evidence="17 23" id="KW-0472">Membrane</keyword>
<evidence type="ECO:0000256" key="13">
    <source>
        <dbReference type="ARBA" id="ARBA00022741"/>
    </source>
</evidence>
<dbReference type="InterPro" id="IPR003591">
    <property type="entry name" value="Leu-rich_rpt_typical-subtyp"/>
</dbReference>
<keyword evidence="18" id="KW-0675">Receptor</keyword>
<dbReference type="EC" id="2.7.11.1" evidence="4"/>
<dbReference type="Pfam" id="PF00560">
    <property type="entry name" value="LRR_1"/>
    <property type="match status" value="8"/>
</dbReference>
<proteinExistence type="inferred from homology"/>
<evidence type="ECO:0000313" key="26">
    <source>
        <dbReference type="EMBL" id="KAL2460960.1"/>
    </source>
</evidence>
<evidence type="ECO:0000256" key="12">
    <source>
        <dbReference type="ARBA" id="ARBA00022737"/>
    </source>
</evidence>
<dbReference type="InterPro" id="IPR013210">
    <property type="entry name" value="LRR_N_plant-typ"/>
</dbReference>
<dbReference type="EMBL" id="JBFOLK010000014">
    <property type="protein sequence ID" value="KAL2460960.1"/>
    <property type="molecule type" value="Genomic_DNA"/>
</dbReference>
<evidence type="ECO:0000256" key="7">
    <source>
        <dbReference type="ARBA" id="ARBA00022553"/>
    </source>
</evidence>
<evidence type="ECO:0000256" key="19">
    <source>
        <dbReference type="ARBA" id="ARBA00023180"/>
    </source>
</evidence>
<comment type="caution">
    <text evidence="26">The sequence shown here is derived from an EMBL/GenBank/DDBJ whole genome shotgun (WGS) entry which is preliminary data.</text>
</comment>
<dbReference type="Gene3D" id="3.30.200.20">
    <property type="entry name" value="Phosphorylase Kinase, domain 1"/>
    <property type="match status" value="1"/>
</dbReference>
<dbReference type="Gene3D" id="1.10.510.10">
    <property type="entry name" value="Transferase(Phosphotransferase) domain 1"/>
    <property type="match status" value="1"/>
</dbReference>
<evidence type="ECO:0000256" key="8">
    <source>
        <dbReference type="ARBA" id="ARBA00022614"/>
    </source>
</evidence>
<dbReference type="Proteomes" id="UP001604336">
    <property type="component" value="Unassembled WGS sequence"/>
</dbReference>
<evidence type="ECO:0000256" key="18">
    <source>
        <dbReference type="ARBA" id="ARBA00023170"/>
    </source>
</evidence>
<evidence type="ECO:0000256" key="23">
    <source>
        <dbReference type="SAM" id="Phobius"/>
    </source>
</evidence>
<dbReference type="InterPro" id="IPR001611">
    <property type="entry name" value="Leu-rich_rpt"/>
</dbReference>
<evidence type="ECO:0000256" key="9">
    <source>
        <dbReference type="ARBA" id="ARBA00022679"/>
    </source>
</evidence>
<evidence type="ECO:0000256" key="16">
    <source>
        <dbReference type="ARBA" id="ARBA00022989"/>
    </source>
</evidence>
<dbReference type="GO" id="GO:0004674">
    <property type="term" value="F:protein serine/threonine kinase activity"/>
    <property type="evidence" value="ECO:0007669"/>
    <property type="project" value="UniProtKB-KW"/>
</dbReference>
<evidence type="ECO:0000256" key="10">
    <source>
        <dbReference type="ARBA" id="ARBA00022692"/>
    </source>
</evidence>
<evidence type="ECO:0000256" key="11">
    <source>
        <dbReference type="ARBA" id="ARBA00022729"/>
    </source>
</evidence>
<feature type="signal peptide" evidence="24">
    <location>
        <begin position="1"/>
        <end position="19"/>
    </location>
</feature>
<dbReference type="InterPro" id="IPR051716">
    <property type="entry name" value="Plant_RL_S/T_kinase"/>
</dbReference>
<keyword evidence="16 23" id="KW-1133">Transmembrane helix</keyword>
<comment type="similarity">
    <text evidence="3">Belongs to the protein kinase superfamily. Ser/Thr protein kinase family.</text>
</comment>
<dbReference type="AlphaFoldDB" id="A0ABD1PAR9"/>
<feature type="binding site" evidence="22">
    <location>
        <position position="687"/>
    </location>
    <ligand>
        <name>ATP</name>
        <dbReference type="ChEBI" id="CHEBI:30616"/>
    </ligand>
</feature>
<evidence type="ECO:0000259" key="25">
    <source>
        <dbReference type="PROSITE" id="PS50011"/>
    </source>
</evidence>
<keyword evidence="8" id="KW-0433">Leucine-rich repeat</keyword>
<keyword evidence="13 22" id="KW-0547">Nucleotide-binding</keyword>
<evidence type="ECO:0000256" key="20">
    <source>
        <dbReference type="ARBA" id="ARBA00047899"/>
    </source>
</evidence>
<dbReference type="SMART" id="SM00220">
    <property type="entry name" value="S_TKc"/>
    <property type="match status" value="1"/>
</dbReference>
<dbReference type="FunFam" id="3.80.10.10:FF:000383">
    <property type="entry name" value="Leucine-rich repeat receptor protein kinase EMS1"/>
    <property type="match status" value="1"/>
</dbReference>
<gene>
    <name evidence="26" type="ORF">Adt_44380</name>
</gene>
<dbReference type="GO" id="GO:0006952">
    <property type="term" value="P:defense response"/>
    <property type="evidence" value="ECO:0007669"/>
    <property type="project" value="UniProtKB-ARBA"/>
</dbReference>
<dbReference type="Pfam" id="PF00069">
    <property type="entry name" value="Pkinase"/>
    <property type="match status" value="1"/>
</dbReference>
<keyword evidence="5" id="KW-1003">Cell membrane</keyword>
<dbReference type="InterPro" id="IPR008271">
    <property type="entry name" value="Ser/Thr_kinase_AS"/>
</dbReference>
<keyword evidence="27" id="KW-1185">Reference proteome</keyword>
<dbReference type="InterPro" id="IPR017441">
    <property type="entry name" value="Protein_kinase_ATP_BS"/>
</dbReference>
<organism evidence="26 27">
    <name type="scientific">Abeliophyllum distichum</name>
    <dbReference type="NCBI Taxonomy" id="126358"/>
    <lineage>
        <taxon>Eukaryota</taxon>
        <taxon>Viridiplantae</taxon>
        <taxon>Streptophyta</taxon>
        <taxon>Embryophyta</taxon>
        <taxon>Tracheophyta</taxon>
        <taxon>Spermatophyta</taxon>
        <taxon>Magnoliopsida</taxon>
        <taxon>eudicotyledons</taxon>
        <taxon>Gunneridae</taxon>
        <taxon>Pentapetalae</taxon>
        <taxon>asterids</taxon>
        <taxon>lamiids</taxon>
        <taxon>Lamiales</taxon>
        <taxon>Oleaceae</taxon>
        <taxon>Forsythieae</taxon>
        <taxon>Abeliophyllum</taxon>
    </lineage>
</organism>
<evidence type="ECO:0000256" key="1">
    <source>
        <dbReference type="ARBA" id="ARBA00004162"/>
    </source>
</evidence>
<dbReference type="InterPro" id="IPR000719">
    <property type="entry name" value="Prot_kinase_dom"/>
</dbReference>
<dbReference type="GO" id="GO:0051707">
    <property type="term" value="P:response to other organism"/>
    <property type="evidence" value="ECO:0007669"/>
    <property type="project" value="UniProtKB-ARBA"/>
</dbReference>
<keyword evidence="12" id="KW-0677">Repeat</keyword>
<dbReference type="Pfam" id="PF13855">
    <property type="entry name" value="LRR_8"/>
    <property type="match status" value="3"/>
</dbReference>
<reference evidence="27" key="1">
    <citation type="submission" date="2024-07" db="EMBL/GenBank/DDBJ databases">
        <title>Two chromosome-level genome assemblies of Korean endemic species Abeliophyllum distichum and Forsythia ovata (Oleaceae).</title>
        <authorList>
            <person name="Jang H."/>
        </authorList>
    </citation>
    <scope>NUCLEOTIDE SEQUENCE [LARGE SCALE GENOMIC DNA]</scope>
</reference>
<evidence type="ECO:0000256" key="15">
    <source>
        <dbReference type="ARBA" id="ARBA00022840"/>
    </source>
</evidence>
<feature type="transmembrane region" description="Helical" evidence="23">
    <location>
        <begin position="594"/>
        <end position="616"/>
    </location>
</feature>
<keyword evidence="19" id="KW-0325">Glycoprotein</keyword>
<dbReference type="InterPro" id="IPR011009">
    <property type="entry name" value="Kinase-like_dom_sf"/>
</dbReference>
<evidence type="ECO:0000256" key="6">
    <source>
        <dbReference type="ARBA" id="ARBA00022527"/>
    </source>
</evidence>
<evidence type="ECO:0000313" key="27">
    <source>
        <dbReference type="Proteomes" id="UP001604336"/>
    </source>
</evidence>
<evidence type="ECO:0000256" key="17">
    <source>
        <dbReference type="ARBA" id="ARBA00023136"/>
    </source>
</evidence>
<evidence type="ECO:0000256" key="5">
    <source>
        <dbReference type="ARBA" id="ARBA00022475"/>
    </source>
</evidence>
<dbReference type="GO" id="GO:0005886">
    <property type="term" value="C:plasma membrane"/>
    <property type="evidence" value="ECO:0007669"/>
    <property type="project" value="UniProtKB-SubCell"/>
</dbReference>
<dbReference type="InterPro" id="IPR032675">
    <property type="entry name" value="LRR_dom_sf"/>
</dbReference>
<evidence type="ECO:0000256" key="4">
    <source>
        <dbReference type="ARBA" id="ARBA00012513"/>
    </source>
</evidence>
<dbReference type="FunFam" id="1.10.510.10:FF:000358">
    <property type="entry name" value="Putative leucine-rich repeat receptor-like serine/threonine-protein kinase"/>
    <property type="match status" value="1"/>
</dbReference>
<keyword evidence="11 24" id="KW-0732">Signal</keyword>
<dbReference type="GO" id="GO:0005524">
    <property type="term" value="F:ATP binding"/>
    <property type="evidence" value="ECO:0007669"/>
    <property type="project" value="UniProtKB-UniRule"/>
</dbReference>
<keyword evidence="15 22" id="KW-0067">ATP-binding</keyword>
<dbReference type="Pfam" id="PF08263">
    <property type="entry name" value="LRRNT_2"/>
    <property type="match status" value="1"/>
</dbReference>